<dbReference type="Proteomes" id="UP000515317">
    <property type="component" value="Chromosome"/>
</dbReference>
<keyword evidence="6" id="KW-0808">Transferase</keyword>
<dbReference type="InterPro" id="IPR005467">
    <property type="entry name" value="His_kinase_dom"/>
</dbReference>
<dbReference type="PANTHER" id="PTHR43065:SF10">
    <property type="entry name" value="PEROXIDE STRESS-ACTIVATED HISTIDINE KINASE MAK3"/>
    <property type="match status" value="1"/>
</dbReference>
<keyword evidence="5" id="KW-0479">Metal-binding</keyword>
<dbReference type="InterPro" id="IPR003661">
    <property type="entry name" value="HisK_dim/P_dom"/>
</dbReference>
<dbReference type="CDD" id="cd00082">
    <property type="entry name" value="HisKA"/>
    <property type="match status" value="1"/>
</dbReference>
<evidence type="ECO:0000256" key="13">
    <source>
        <dbReference type="ARBA" id="ARBA00070616"/>
    </source>
</evidence>
<keyword evidence="19" id="KW-1185">Reference proteome</keyword>
<evidence type="ECO:0000256" key="3">
    <source>
        <dbReference type="ARBA" id="ARBA00012438"/>
    </source>
</evidence>
<dbReference type="FunFam" id="3.30.450.20:FF:000060">
    <property type="entry name" value="Sensor protein FixL"/>
    <property type="match status" value="1"/>
</dbReference>
<feature type="transmembrane region" description="Helical" evidence="14">
    <location>
        <begin position="92"/>
        <end position="109"/>
    </location>
</feature>
<evidence type="ECO:0000256" key="11">
    <source>
        <dbReference type="ARBA" id="ARBA00023012"/>
    </source>
</evidence>
<evidence type="ECO:0000259" key="15">
    <source>
        <dbReference type="PROSITE" id="PS50109"/>
    </source>
</evidence>
<dbReference type="Gene3D" id="1.10.287.130">
    <property type="match status" value="1"/>
</dbReference>
<dbReference type="SMART" id="SM00091">
    <property type="entry name" value="PAS"/>
    <property type="match status" value="1"/>
</dbReference>
<dbReference type="InterPro" id="IPR000700">
    <property type="entry name" value="PAS-assoc_C"/>
</dbReference>
<keyword evidence="5" id="KW-0349">Heme</keyword>
<dbReference type="PRINTS" id="PR00344">
    <property type="entry name" value="BCTRLSENSOR"/>
</dbReference>
<evidence type="ECO:0000256" key="7">
    <source>
        <dbReference type="ARBA" id="ARBA00022741"/>
    </source>
</evidence>
<dbReference type="EMBL" id="AP023361">
    <property type="protein sequence ID" value="BCJ89678.1"/>
    <property type="molecule type" value="Genomic_DNA"/>
</dbReference>
<evidence type="ECO:0000256" key="14">
    <source>
        <dbReference type="SAM" id="Phobius"/>
    </source>
</evidence>
<dbReference type="Gene3D" id="3.30.450.20">
    <property type="entry name" value="PAS domain"/>
    <property type="match status" value="1"/>
</dbReference>
<evidence type="ECO:0000256" key="4">
    <source>
        <dbReference type="ARBA" id="ARBA00022553"/>
    </source>
</evidence>
<comment type="cofactor">
    <cofactor evidence="2">
        <name>heme</name>
        <dbReference type="ChEBI" id="CHEBI:30413"/>
    </cofactor>
</comment>
<dbReference type="Pfam" id="PF00512">
    <property type="entry name" value="HisKA"/>
    <property type="match status" value="1"/>
</dbReference>
<dbReference type="InterPro" id="IPR004358">
    <property type="entry name" value="Sig_transdc_His_kin-like_C"/>
</dbReference>
<evidence type="ECO:0000256" key="1">
    <source>
        <dbReference type="ARBA" id="ARBA00000085"/>
    </source>
</evidence>
<keyword evidence="14" id="KW-0472">Membrane</keyword>
<comment type="catalytic activity">
    <reaction evidence="1">
        <text>ATP + protein L-histidine = ADP + protein N-phospho-L-histidine.</text>
        <dbReference type="EC" id="2.7.13.3"/>
    </reaction>
</comment>
<dbReference type="InterPro" id="IPR036890">
    <property type="entry name" value="HATPase_C_sf"/>
</dbReference>
<dbReference type="Pfam" id="PF00989">
    <property type="entry name" value="PAS"/>
    <property type="match status" value="1"/>
</dbReference>
<keyword evidence="10" id="KW-0408">Iron</keyword>
<dbReference type="SMART" id="SM00387">
    <property type="entry name" value="HATPase_c"/>
    <property type="match status" value="1"/>
</dbReference>
<dbReference type="NCBIfam" id="TIGR00229">
    <property type="entry name" value="sensory_box"/>
    <property type="match status" value="1"/>
</dbReference>
<evidence type="ECO:0000256" key="9">
    <source>
        <dbReference type="ARBA" id="ARBA00022840"/>
    </source>
</evidence>
<feature type="transmembrane region" description="Helical" evidence="14">
    <location>
        <begin position="20"/>
        <end position="38"/>
    </location>
</feature>
<evidence type="ECO:0000313" key="18">
    <source>
        <dbReference type="EMBL" id="BCJ89678.1"/>
    </source>
</evidence>
<feature type="domain" description="PAS" evidence="16">
    <location>
        <begin position="129"/>
        <end position="199"/>
    </location>
</feature>
<protein>
    <recommendedName>
        <fullName evidence="13">Sensor protein FixL</fullName>
        <ecNumber evidence="3">2.7.13.3</ecNumber>
    </recommendedName>
</protein>
<dbReference type="CDD" id="cd00130">
    <property type="entry name" value="PAS"/>
    <property type="match status" value="1"/>
</dbReference>
<keyword evidence="11" id="KW-0902">Two-component regulatory system</keyword>
<dbReference type="PROSITE" id="PS50112">
    <property type="entry name" value="PAS"/>
    <property type="match status" value="1"/>
</dbReference>
<feature type="transmembrane region" description="Helical" evidence="14">
    <location>
        <begin position="50"/>
        <end position="80"/>
    </location>
</feature>
<name>A0A6S6QTA2_9HYPH</name>
<dbReference type="SUPFAM" id="SSF55874">
    <property type="entry name" value="ATPase domain of HSP90 chaperone/DNA topoisomerase II/histidine kinase"/>
    <property type="match status" value="1"/>
</dbReference>
<dbReference type="PANTHER" id="PTHR43065">
    <property type="entry name" value="SENSOR HISTIDINE KINASE"/>
    <property type="match status" value="1"/>
</dbReference>
<evidence type="ECO:0000256" key="6">
    <source>
        <dbReference type="ARBA" id="ARBA00022679"/>
    </source>
</evidence>
<keyword evidence="7" id="KW-0547">Nucleotide-binding</keyword>
<evidence type="ECO:0000313" key="19">
    <source>
        <dbReference type="Proteomes" id="UP000515317"/>
    </source>
</evidence>
<reference evidence="18 19" key="1">
    <citation type="submission" date="2020-08" db="EMBL/GenBank/DDBJ databases">
        <title>Genome sequence of Rhizobiales bacterium strain IZ6.</title>
        <authorList>
            <person name="Nakai R."/>
            <person name="Naganuma T."/>
        </authorList>
    </citation>
    <scope>NUCLEOTIDE SEQUENCE [LARGE SCALE GENOMIC DNA]</scope>
    <source>
        <strain evidence="18 19">IZ6</strain>
    </source>
</reference>
<organism evidence="18 19">
    <name type="scientific">Terrihabitans soli</name>
    <dbReference type="NCBI Taxonomy" id="708113"/>
    <lineage>
        <taxon>Bacteria</taxon>
        <taxon>Pseudomonadati</taxon>
        <taxon>Pseudomonadota</taxon>
        <taxon>Alphaproteobacteria</taxon>
        <taxon>Hyphomicrobiales</taxon>
        <taxon>Terrihabitans</taxon>
    </lineage>
</organism>
<evidence type="ECO:0000256" key="8">
    <source>
        <dbReference type="ARBA" id="ARBA00022777"/>
    </source>
</evidence>
<dbReference type="GO" id="GO:0005524">
    <property type="term" value="F:ATP binding"/>
    <property type="evidence" value="ECO:0007669"/>
    <property type="project" value="UniProtKB-KW"/>
</dbReference>
<dbReference type="Gene3D" id="6.10.250.2580">
    <property type="match status" value="1"/>
</dbReference>
<dbReference type="EC" id="2.7.13.3" evidence="3"/>
<evidence type="ECO:0000259" key="16">
    <source>
        <dbReference type="PROSITE" id="PS50112"/>
    </source>
</evidence>
<dbReference type="GO" id="GO:0000155">
    <property type="term" value="F:phosphorelay sensor kinase activity"/>
    <property type="evidence" value="ECO:0007669"/>
    <property type="project" value="InterPro"/>
</dbReference>
<dbReference type="InterPro" id="IPR036097">
    <property type="entry name" value="HisK_dim/P_sf"/>
</dbReference>
<evidence type="ECO:0000256" key="10">
    <source>
        <dbReference type="ARBA" id="ARBA00023004"/>
    </source>
</evidence>
<feature type="domain" description="PAC" evidence="17">
    <location>
        <begin position="197"/>
        <end position="255"/>
    </location>
</feature>
<evidence type="ECO:0000256" key="2">
    <source>
        <dbReference type="ARBA" id="ARBA00001971"/>
    </source>
</evidence>
<evidence type="ECO:0000256" key="12">
    <source>
        <dbReference type="ARBA" id="ARBA00059827"/>
    </source>
</evidence>
<keyword evidence="8" id="KW-0418">Kinase</keyword>
<feature type="domain" description="Histidine kinase" evidence="15">
    <location>
        <begin position="275"/>
        <end position="490"/>
    </location>
</feature>
<dbReference type="InterPro" id="IPR000014">
    <property type="entry name" value="PAS"/>
</dbReference>
<comment type="function">
    <text evidence="12">Putative oxygen sensor; modulates the activity of FixJ, a transcriptional activator of nitrogen fixation fixK gene. FixL probably acts as a kinase that phosphorylates FixJ.</text>
</comment>
<dbReference type="InterPro" id="IPR003594">
    <property type="entry name" value="HATPase_dom"/>
</dbReference>
<dbReference type="RefSeq" id="WP_222876372.1">
    <property type="nucleotide sequence ID" value="NZ_AP023361.1"/>
</dbReference>
<gene>
    <name evidence="18" type="ORF">IZ6_04130</name>
</gene>
<dbReference type="GO" id="GO:0006355">
    <property type="term" value="P:regulation of DNA-templated transcription"/>
    <property type="evidence" value="ECO:0007669"/>
    <property type="project" value="InterPro"/>
</dbReference>
<dbReference type="PROSITE" id="PS50113">
    <property type="entry name" value="PAC"/>
    <property type="match status" value="1"/>
</dbReference>
<keyword evidence="14" id="KW-0812">Transmembrane</keyword>
<evidence type="ECO:0000259" key="17">
    <source>
        <dbReference type="PROSITE" id="PS50113"/>
    </source>
</evidence>
<dbReference type="PROSITE" id="PS50109">
    <property type="entry name" value="HIS_KIN"/>
    <property type="match status" value="1"/>
</dbReference>
<dbReference type="SMART" id="SM00388">
    <property type="entry name" value="HisKA"/>
    <property type="match status" value="1"/>
</dbReference>
<dbReference type="AlphaFoldDB" id="A0A6S6QTA2"/>
<dbReference type="SUPFAM" id="SSF55785">
    <property type="entry name" value="PYP-like sensor domain (PAS domain)"/>
    <property type="match status" value="1"/>
</dbReference>
<dbReference type="InterPro" id="IPR035965">
    <property type="entry name" value="PAS-like_dom_sf"/>
</dbReference>
<dbReference type="KEGG" id="tso:IZ6_04130"/>
<keyword evidence="14" id="KW-1133">Transmembrane helix</keyword>
<dbReference type="SUPFAM" id="SSF47384">
    <property type="entry name" value="Homodimeric domain of signal transducing histidine kinase"/>
    <property type="match status" value="1"/>
</dbReference>
<dbReference type="Gene3D" id="3.30.565.10">
    <property type="entry name" value="Histidine kinase-like ATPase, C-terminal domain"/>
    <property type="match status" value="1"/>
</dbReference>
<dbReference type="InterPro" id="IPR013767">
    <property type="entry name" value="PAS_fold"/>
</dbReference>
<accession>A0A6S6QTA2</accession>
<keyword evidence="9" id="KW-0067">ATP-binding</keyword>
<evidence type="ECO:0000256" key="5">
    <source>
        <dbReference type="ARBA" id="ARBA00022617"/>
    </source>
</evidence>
<dbReference type="Pfam" id="PF02518">
    <property type="entry name" value="HATPase_c"/>
    <property type="match status" value="1"/>
</dbReference>
<sequence length="492" mass="53870">MTAEHRLEDDTSETKLTLKPLLLSAALLAAGFAARLIFEPAADSITAYFYLSPAVVVGALLGGAFVGLTITALGAALGIYGAWQTDLSTAPLLYAGAFAINGAIISLLGERALRRNQELARTNNVLRGREAHLKSILDTIPDAMVVIDNRGLVRSFSAAAERLFQWHPDEIIGKNVSMLMPEPYRSQHDSYLERYLDTGEARIIGKGRIVVGARKDGTTFPMELAVGEVRSDRRFFTGFVRDLTERQETEARLQELQTELIHISRLSAMGEMASTLAHELNQPLSAITNYQKGIRNILRGKTDPTALELAEPVELAAEQALRAGEIIRRMRSFVTRGEAEREIVPLSRLIEEASALALVGAKAARVSVRFDLARDVDHVFVDRIQVQQVVLNLVRNAIEAMEDSDEKSLLIASSRHSEDLAVVRIEDTGPGISPEIRERLFQPFVTTKKEGMGVGLSVCRTIIEAQGGEIWVESPDSGGTAFKFTLPIAEGE</sequence>
<keyword evidence="4" id="KW-0597">Phosphoprotein</keyword>
<proteinExistence type="predicted"/>